<name>A0ABD3AJS4_9GENT</name>
<feature type="signal peptide" evidence="2">
    <location>
        <begin position="1"/>
        <end position="24"/>
    </location>
</feature>
<feature type="compositionally biased region" description="Low complexity" evidence="1">
    <location>
        <begin position="76"/>
        <end position="85"/>
    </location>
</feature>
<reference evidence="3 4" key="1">
    <citation type="submission" date="2024-11" db="EMBL/GenBank/DDBJ databases">
        <title>A near-complete genome assembly of Cinchona calisaya.</title>
        <authorList>
            <person name="Lian D.C."/>
            <person name="Zhao X.W."/>
            <person name="Wei L."/>
        </authorList>
    </citation>
    <scope>NUCLEOTIDE SEQUENCE [LARGE SCALE GENOMIC DNA]</scope>
    <source>
        <tissue evidence="3">Nenye</tissue>
    </source>
</reference>
<evidence type="ECO:0008006" key="5">
    <source>
        <dbReference type="Google" id="ProtNLM"/>
    </source>
</evidence>
<sequence>MAVIGTLWMMLFPIFMASPSLTLAISTAITDHQPQLPTSTITAAPALLPDSPLASPPASSPDIIPLFPSPGGPELSPSQSSIPTIPSSPSPPNPDAIIAAPGPLVAFSPFGSLPLSFSHQLKVSSFLAAALFPALVAFW</sequence>
<dbReference type="PANTHER" id="PTHR35725:SF4">
    <property type="entry name" value="CLASSICAL ARABINOGALACTAN PROTEIN 26"/>
    <property type="match status" value="1"/>
</dbReference>
<keyword evidence="2" id="KW-0732">Signal</keyword>
<organism evidence="3 4">
    <name type="scientific">Cinchona calisaya</name>
    <dbReference type="NCBI Taxonomy" id="153742"/>
    <lineage>
        <taxon>Eukaryota</taxon>
        <taxon>Viridiplantae</taxon>
        <taxon>Streptophyta</taxon>
        <taxon>Embryophyta</taxon>
        <taxon>Tracheophyta</taxon>
        <taxon>Spermatophyta</taxon>
        <taxon>Magnoliopsida</taxon>
        <taxon>eudicotyledons</taxon>
        <taxon>Gunneridae</taxon>
        <taxon>Pentapetalae</taxon>
        <taxon>asterids</taxon>
        <taxon>lamiids</taxon>
        <taxon>Gentianales</taxon>
        <taxon>Rubiaceae</taxon>
        <taxon>Cinchonoideae</taxon>
        <taxon>Cinchoneae</taxon>
        <taxon>Cinchona</taxon>
    </lineage>
</organism>
<accession>A0ABD3AJS4</accession>
<evidence type="ECO:0000313" key="4">
    <source>
        <dbReference type="Proteomes" id="UP001630127"/>
    </source>
</evidence>
<comment type="caution">
    <text evidence="3">The sequence shown here is derived from an EMBL/GenBank/DDBJ whole genome shotgun (WGS) entry which is preliminary data.</text>
</comment>
<dbReference type="EMBL" id="JBJUIK010000004">
    <property type="protein sequence ID" value="KAL3531415.1"/>
    <property type="molecule type" value="Genomic_DNA"/>
</dbReference>
<feature type="region of interest" description="Disordered" evidence="1">
    <location>
        <begin position="47"/>
        <end position="96"/>
    </location>
</feature>
<protein>
    <recommendedName>
        <fullName evidence="5">Classical arabinogalactan protein 26-like</fullName>
    </recommendedName>
</protein>
<evidence type="ECO:0000256" key="2">
    <source>
        <dbReference type="SAM" id="SignalP"/>
    </source>
</evidence>
<dbReference type="Proteomes" id="UP001630127">
    <property type="component" value="Unassembled WGS sequence"/>
</dbReference>
<evidence type="ECO:0000313" key="3">
    <source>
        <dbReference type="EMBL" id="KAL3531415.1"/>
    </source>
</evidence>
<dbReference type="AlphaFoldDB" id="A0ABD3AJS4"/>
<dbReference type="PANTHER" id="PTHR35725">
    <property type="entry name" value="CLASSICAL ARABINOGALACTAN PROTEIN 26"/>
    <property type="match status" value="1"/>
</dbReference>
<evidence type="ECO:0000256" key="1">
    <source>
        <dbReference type="SAM" id="MobiDB-lite"/>
    </source>
</evidence>
<gene>
    <name evidence="3" type="ORF">ACH5RR_010737</name>
</gene>
<dbReference type="InterPro" id="IPR039346">
    <property type="entry name" value="AGP25/26"/>
</dbReference>
<feature type="chain" id="PRO_5044890891" description="Classical arabinogalactan protein 26-like" evidence="2">
    <location>
        <begin position="25"/>
        <end position="139"/>
    </location>
</feature>
<proteinExistence type="predicted"/>
<keyword evidence="4" id="KW-1185">Reference proteome</keyword>